<keyword evidence="3" id="KW-1185">Reference proteome</keyword>
<evidence type="ECO:0000256" key="1">
    <source>
        <dbReference type="SAM" id="Phobius"/>
    </source>
</evidence>
<organism evidence="2 3">
    <name type="scientific">Neobacillus pocheonensis</name>
    <dbReference type="NCBI Taxonomy" id="363869"/>
    <lineage>
        <taxon>Bacteria</taxon>
        <taxon>Bacillati</taxon>
        <taxon>Bacillota</taxon>
        <taxon>Bacilli</taxon>
        <taxon>Bacillales</taxon>
        <taxon>Bacillaceae</taxon>
        <taxon>Neobacillus</taxon>
    </lineage>
</organism>
<keyword evidence="1" id="KW-1133">Transmembrane helix</keyword>
<accession>A0ABT0WFY9</accession>
<proteinExistence type="predicted"/>
<protein>
    <submittedName>
        <fullName evidence="2">Uncharacterized protein</fullName>
    </submittedName>
</protein>
<feature type="transmembrane region" description="Helical" evidence="1">
    <location>
        <begin position="7"/>
        <end position="26"/>
    </location>
</feature>
<reference evidence="2 3" key="1">
    <citation type="submission" date="2022-06" db="EMBL/GenBank/DDBJ databases">
        <authorList>
            <person name="Jeon C.O."/>
        </authorList>
    </citation>
    <scope>NUCLEOTIDE SEQUENCE [LARGE SCALE GENOMIC DNA]</scope>
    <source>
        <strain evidence="2 3">KCTC 13943</strain>
    </source>
</reference>
<sequence length="91" mass="10228">MKISFKLGLWFFVCTVIIEMISMLYLHSNIINSRVSQELQSLQARGNNHRDVLEISSDPSTLHHIGLMETNTDTEVVITDLKGKIVLASGQ</sequence>
<evidence type="ECO:0000313" key="2">
    <source>
        <dbReference type="EMBL" id="MCM2534473.1"/>
    </source>
</evidence>
<name>A0ABT0WFY9_9BACI</name>
<gene>
    <name evidence="2" type="ORF">NDK43_21685</name>
</gene>
<keyword evidence="1" id="KW-0472">Membrane</keyword>
<evidence type="ECO:0000313" key="3">
    <source>
        <dbReference type="Proteomes" id="UP001523262"/>
    </source>
</evidence>
<keyword evidence="1" id="KW-0812">Transmembrane</keyword>
<dbReference type="EMBL" id="JAMQCR010000002">
    <property type="protein sequence ID" value="MCM2534473.1"/>
    <property type="molecule type" value="Genomic_DNA"/>
</dbReference>
<comment type="caution">
    <text evidence="2">The sequence shown here is derived from an EMBL/GenBank/DDBJ whole genome shotgun (WGS) entry which is preliminary data.</text>
</comment>
<dbReference type="Proteomes" id="UP001523262">
    <property type="component" value="Unassembled WGS sequence"/>
</dbReference>